<dbReference type="EMBL" id="CH991579">
    <property type="protein sequence ID" value="EDQ84886.1"/>
    <property type="molecule type" value="Genomic_DNA"/>
</dbReference>
<accession>A9VBY5</accession>
<keyword evidence="3" id="KW-1185">Reference proteome</keyword>
<sequence length="224" mass="25070">MHHCAQALFVDKVFPPARVGFGVFPGTWTEHKSVQSRSADSDSDPYPFLSLSVSLSLSPSLPLSLSAKRRQPSCLTMASLEPFEQAPPLDTSNALATNQPVKQRTIDGVTIYFAPRANNTQQDLQPLLQRKRELEKQLHKLRLVQGYRSEQFAELPALSDRWTQLCEQLVADLLALAPDKTRKHLLFHYGLDRFLPAQPDGEEDDDDDEEEKSDGDHAHNAPTG</sequence>
<dbReference type="AlphaFoldDB" id="A9VBY5"/>
<feature type="region of interest" description="Disordered" evidence="1">
    <location>
        <begin position="195"/>
        <end position="224"/>
    </location>
</feature>
<proteinExistence type="predicted"/>
<dbReference type="RefSeq" id="XP_001750227.1">
    <property type="nucleotide sequence ID" value="XM_001750175.1"/>
</dbReference>
<evidence type="ECO:0000313" key="2">
    <source>
        <dbReference type="EMBL" id="EDQ84886.1"/>
    </source>
</evidence>
<feature type="compositionally biased region" description="Basic and acidic residues" evidence="1">
    <location>
        <begin position="214"/>
        <end position="224"/>
    </location>
</feature>
<gene>
    <name evidence="2" type="ORF">MONBRDRAFT_29727</name>
</gene>
<dbReference type="Proteomes" id="UP000001357">
    <property type="component" value="Unassembled WGS sequence"/>
</dbReference>
<dbReference type="GeneID" id="5895529"/>
<organism evidence="2 3">
    <name type="scientific">Monosiga brevicollis</name>
    <name type="common">Choanoflagellate</name>
    <dbReference type="NCBI Taxonomy" id="81824"/>
    <lineage>
        <taxon>Eukaryota</taxon>
        <taxon>Choanoflagellata</taxon>
        <taxon>Craspedida</taxon>
        <taxon>Salpingoecidae</taxon>
        <taxon>Monosiga</taxon>
    </lineage>
</organism>
<feature type="compositionally biased region" description="Acidic residues" evidence="1">
    <location>
        <begin position="200"/>
        <end position="213"/>
    </location>
</feature>
<name>A9VBY5_MONBE</name>
<dbReference type="KEGG" id="mbr:MONBRDRAFT_29727"/>
<evidence type="ECO:0008006" key="4">
    <source>
        <dbReference type="Google" id="ProtNLM"/>
    </source>
</evidence>
<evidence type="ECO:0000256" key="1">
    <source>
        <dbReference type="SAM" id="MobiDB-lite"/>
    </source>
</evidence>
<protein>
    <recommendedName>
        <fullName evidence="4">Meiosis protein 5 homolog</fullName>
    </recommendedName>
</protein>
<reference evidence="2 3" key="1">
    <citation type="journal article" date="2008" name="Nature">
        <title>The genome of the choanoflagellate Monosiga brevicollis and the origin of metazoans.</title>
        <authorList>
            <consortium name="JGI Sequencing"/>
            <person name="King N."/>
            <person name="Westbrook M.J."/>
            <person name="Young S.L."/>
            <person name="Kuo A."/>
            <person name="Abedin M."/>
            <person name="Chapman J."/>
            <person name="Fairclough S."/>
            <person name="Hellsten U."/>
            <person name="Isogai Y."/>
            <person name="Letunic I."/>
            <person name="Marr M."/>
            <person name="Pincus D."/>
            <person name="Putnam N."/>
            <person name="Rokas A."/>
            <person name="Wright K.J."/>
            <person name="Zuzow R."/>
            <person name="Dirks W."/>
            <person name="Good M."/>
            <person name="Goodstein D."/>
            <person name="Lemons D."/>
            <person name="Li W."/>
            <person name="Lyons J.B."/>
            <person name="Morris A."/>
            <person name="Nichols S."/>
            <person name="Richter D.J."/>
            <person name="Salamov A."/>
            <person name="Bork P."/>
            <person name="Lim W.A."/>
            <person name="Manning G."/>
            <person name="Miller W.T."/>
            <person name="McGinnis W."/>
            <person name="Shapiro H."/>
            <person name="Tjian R."/>
            <person name="Grigoriev I.V."/>
            <person name="Rokhsar D."/>
        </authorList>
    </citation>
    <scope>NUCLEOTIDE SEQUENCE [LARGE SCALE GENOMIC DNA]</scope>
    <source>
        <strain evidence="3">MX1 / ATCC 50154</strain>
    </source>
</reference>
<dbReference type="InParanoid" id="A9VBY5"/>
<evidence type="ECO:0000313" key="3">
    <source>
        <dbReference type="Proteomes" id="UP000001357"/>
    </source>
</evidence>